<keyword evidence="1" id="KW-0479">Metal-binding</keyword>
<evidence type="ECO:0000256" key="4">
    <source>
        <dbReference type="ARBA" id="ARBA00023054"/>
    </source>
</evidence>
<feature type="compositionally biased region" description="Pro residues" evidence="6">
    <location>
        <begin position="94"/>
        <end position="104"/>
    </location>
</feature>
<dbReference type="InterPro" id="IPR051891">
    <property type="entry name" value="TBK1-IKBKE_adapters"/>
</dbReference>
<evidence type="ECO:0000256" key="6">
    <source>
        <dbReference type="SAM" id="MobiDB-lite"/>
    </source>
</evidence>
<name>A0A4Z2GG08_9TELE</name>
<accession>A0A4Z2GG08</accession>
<feature type="region of interest" description="Disordered" evidence="6">
    <location>
        <begin position="1"/>
        <end position="112"/>
    </location>
</feature>
<protein>
    <submittedName>
        <fullName evidence="8">TANK-binding kinase 1-binding protein 1</fullName>
    </submittedName>
</protein>
<evidence type="ECO:0000256" key="5">
    <source>
        <dbReference type="PROSITE-ProRule" id="PRU01253"/>
    </source>
</evidence>
<sequence>MKNRLLYNQRSRPLVVRRENAHSKTPPLIQGHHLRHLDDQQEPSPLVTPPPSSDDEEDVRPYPSPVASPLRAHGAVGSPSPREPPLHRSFSSPREPPPQRPSFSPPEGAATLRRLPAYMTTEHAQSWPSINLWMESEESAARSCPLCQLTFPTGYPDDALIKHIDSHLENSKI</sequence>
<dbReference type="PROSITE" id="PS51905">
    <property type="entry name" value="ZF_UBZ1"/>
    <property type="match status" value="1"/>
</dbReference>
<evidence type="ECO:0000256" key="1">
    <source>
        <dbReference type="ARBA" id="ARBA00022723"/>
    </source>
</evidence>
<dbReference type="GO" id="GO:0005737">
    <property type="term" value="C:cytoplasm"/>
    <property type="evidence" value="ECO:0007669"/>
    <property type="project" value="TreeGrafter"/>
</dbReference>
<keyword evidence="8" id="KW-0808">Transferase</keyword>
<keyword evidence="3" id="KW-0862">Zinc</keyword>
<reference evidence="8 9" key="1">
    <citation type="submission" date="2019-03" db="EMBL/GenBank/DDBJ databases">
        <title>First draft genome of Liparis tanakae, snailfish: a comprehensive survey of snailfish specific genes.</title>
        <authorList>
            <person name="Kim W."/>
            <person name="Song I."/>
            <person name="Jeong J.-H."/>
            <person name="Kim D."/>
            <person name="Kim S."/>
            <person name="Ryu S."/>
            <person name="Song J.Y."/>
            <person name="Lee S.K."/>
        </authorList>
    </citation>
    <scope>NUCLEOTIDE SEQUENCE [LARGE SCALE GENOMIC DNA]</scope>
    <source>
        <tissue evidence="8">Muscle</tissue>
    </source>
</reference>
<feature type="domain" description="UBZ1-type" evidence="7">
    <location>
        <begin position="141"/>
        <end position="167"/>
    </location>
</feature>
<dbReference type="OrthoDB" id="8796075at2759"/>
<comment type="caution">
    <text evidence="8">The sequence shown here is derived from an EMBL/GenBank/DDBJ whole genome shotgun (WGS) entry which is preliminary data.</text>
</comment>
<keyword evidence="8" id="KW-0418">Kinase</keyword>
<keyword evidence="2 5" id="KW-0863">Zinc-finger</keyword>
<dbReference type="Proteomes" id="UP000314294">
    <property type="component" value="Unassembled WGS sequence"/>
</dbReference>
<proteinExistence type="predicted"/>
<gene>
    <name evidence="8" type="primary">Tbkbp1_1</name>
    <name evidence="8" type="ORF">EYF80_037601</name>
</gene>
<evidence type="ECO:0000313" key="9">
    <source>
        <dbReference type="Proteomes" id="UP000314294"/>
    </source>
</evidence>
<organism evidence="8 9">
    <name type="scientific">Liparis tanakae</name>
    <name type="common">Tanaka's snailfish</name>
    <dbReference type="NCBI Taxonomy" id="230148"/>
    <lineage>
        <taxon>Eukaryota</taxon>
        <taxon>Metazoa</taxon>
        <taxon>Chordata</taxon>
        <taxon>Craniata</taxon>
        <taxon>Vertebrata</taxon>
        <taxon>Euteleostomi</taxon>
        <taxon>Actinopterygii</taxon>
        <taxon>Neopterygii</taxon>
        <taxon>Teleostei</taxon>
        <taxon>Neoteleostei</taxon>
        <taxon>Acanthomorphata</taxon>
        <taxon>Eupercaria</taxon>
        <taxon>Perciformes</taxon>
        <taxon>Cottioidei</taxon>
        <taxon>Cottales</taxon>
        <taxon>Liparidae</taxon>
        <taxon>Liparis</taxon>
    </lineage>
</organism>
<dbReference type="GO" id="GO:0008270">
    <property type="term" value="F:zinc ion binding"/>
    <property type="evidence" value="ECO:0007669"/>
    <property type="project" value="UniProtKB-KW"/>
</dbReference>
<feature type="compositionally biased region" description="Polar residues" evidence="6">
    <location>
        <begin position="1"/>
        <end position="11"/>
    </location>
</feature>
<dbReference type="Pfam" id="PF18112">
    <property type="entry name" value="Zn-C2H2_12"/>
    <property type="match status" value="1"/>
</dbReference>
<dbReference type="InterPro" id="IPR041641">
    <property type="entry name" value="CALCOCO1/2_Zn_UBZ1"/>
</dbReference>
<evidence type="ECO:0000313" key="8">
    <source>
        <dbReference type="EMBL" id="TNN52171.1"/>
    </source>
</evidence>
<dbReference type="GO" id="GO:0016301">
    <property type="term" value="F:kinase activity"/>
    <property type="evidence" value="ECO:0007669"/>
    <property type="project" value="UniProtKB-KW"/>
</dbReference>
<dbReference type="EMBL" id="SRLO01000556">
    <property type="protein sequence ID" value="TNN52171.1"/>
    <property type="molecule type" value="Genomic_DNA"/>
</dbReference>
<evidence type="ECO:0000259" key="7">
    <source>
        <dbReference type="PROSITE" id="PS51905"/>
    </source>
</evidence>
<keyword evidence="9" id="KW-1185">Reference proteome</keyword>
<dbReference type="PANTHER" id="PTHR14432">
    <property type="entry name" value="PROSAPIP2 PROTEIN/5-AZACYTIDINE INDUCED GENE 2"/>
    <property type="match status" value="1"/>
</dbReference>
<evidence type="ECO:0000256" key="2">
    <source>
        <dbReference type="ARBA" id="ARBA00022771"/>
    </source>
</evidence>
<dbReference type="PANTHER" id="PTHR14432:SF2">
    <property type="entry name" value="TANK-BINDING KINASE 1-BINDING PROTEIN 1"/>
    <property type="match status" value="1"/>
</dbReference>
<evidence type="ECO:0000256" key="3">
    <source>
        <dbReference type="ARBA" id="ARBA00022833"/>
    </source>
</evidence>
<keyword evidence="4" id="KW-0175">Coiled coil</keyword>
<dbReference type="AlphaFoldDB" id="A0A4Z2GG08"/>